<evidence type="ECO:0000256" key="1">
    <source>
        <dbReference type="ARBA" id="ARBA00004604"/>
    </source>
</evidence>
<feature type="compositionally biased region" description="Acidic residues" evidence="9">
    <location>
        <begin position="533"/>
        <end position="555"/>
    </location>
</feature>
<keyword evidence="3 8" id="KW-0698">rRNA processing</keyword>
<feature type="region of interest" description="Disordered" evidence="9">
    <location>
        <begin position="527"/>
        <end position="565"/>
    </location>
</feature>
<comment type="similarity">
    <text evidence="8">Belongs to the class I-like SAM-binding methyltransferase superfamily. RNA methyltransferase RlmE family. SPB1 subfamily.</text>
</comment>
<dbReference type="InterPro" id="IPR012920">
    <property type="entry name" value="rRNA_MeTfrase_SPB1-like_C"/>
</dbReference>
<gene>
    <name evidence="13" type="ORF">O9G_004055</name>
</gene>
<feature type="binding site" evidence="8">
    <location>
        <position position="76"/>
    </location>
    <ligand>
        <name>S-adenosyl-L-methionine</name>
        <dbReference type="ChEBI" id="CHEBI:59789"/>
    </ligand>
</feature>
<dbReference type="Pfam" id="PF11861">
    <property type="entry name" value="DUF3381"/>
    <property type="match status" value="1"/>
</dbReference>
<evidence type="ECO:0000256" key="3">
    <source>
        <dbReference type="ARBA" id="ARBA00022552"/>
    </source>
</evidence>
<evidence type="ECO:0000313" key="14">
    <source>
        <dbReference type="Proteomes" id="UP000030755"/>
    </source>
</evidence>
<dbReference type="HAMAP" id="MF_03163">
    <property type="entry name" value="RNA_methyltr_E_SPB1"/>
    <property type="match status" value="1"/>
</dbReference>
<dbReference type="FunFam" id="3.40.50.150:FF:000004">
    <property type="entry name" value="AdoMet-dependent rRNA methyltransferase SPB1"/>
    <property type="match status" value="1"/>
</dbReference>
<proteinExistence type="inferred from homology"/>
<feature type="domain" description="Ribosomal RNA methyltransferase FtsJ" evidence="10">
    <location>
        <begin position="24"/>
        <end position="200"/>
    </location>
</feature>
<evidence type="ECO:0000256" key="7">
    <source>
        <dbReference type="ARBA" id="ARBA00023242"/>
    </source>
</evidence>
<feature type="binding site" evidence="8">
    <location>
        <position position="92"/>
    </location>
    <ligand>
        <name>S-adenosyl-L-methionine</name>
        <dbReference type="ChEBI" id="CHEBI:59789"/>
    </ligand>
</feature>
<dbReference type="Gene3D" id="3.40.50.150">
    <property type="entry name" value="Vaccinia Virus protein VP39"/>
    <property type="match status" value="1"/>
</dbReference>
<dbReference type="GO" id="GO:0008650">
    <property type="term" value="F:rRNA (uridine-2'-O-)-methyltransferase activity"/>
    <property type="evidence" value="ECO:0007669"/>
    <property type="project" value="EnsemblFungi"/>
</dbReference>
<keyword evidence="4 8" id="KW-0489">Methyltransferase</keyword>
<dbReference type="Pfam" id="PF07780">
    <property type="entry name" value="Spb1_C"/>
    <property type="match status" value="1"/>
</dbReference>
<name>A0A075B0W7_ROZAC</name>
<evidence type="ECO:0000256" key="9">
    <source>
        <dbReference type="SAM" id="MobiDB-lite"/>
    </source>
</evidence>
<keyword evidence="8" id="KW-0175">Coiled coil</keyword>
<accession>A0A075B0W7</accession>
<dbReference type="GO" id="GO:0030687">
    <property type="term" value="C:preribosome, large subunit precursor"/>
    <property type="evidence" value="ECO:0007669"/>
    <property type="project" value="EnsemblFungi"/>
</dbReference>
<evidence type="ECO:0000259" key="11">
    <source>
        <dbReference type="Pfam" id="PF07780"/>
    </source>
</evidence>
<evidence type="ECO:0000313" key="13">
    <source>
        <dbReference type="EMBL" id="EPZ36151.1"/>
    </source>
</evidence>
<comment type="subcellular location">
    <subcellularLocation>
        <location evidence="1 8">Nucleus</location>
        <location evidence="1 8">Nucleolus</location>
    </subcellularLocation>
</comment>
<keyword evidence="14" id="KW-1185">Reference proteome</keyword>
<dbReference type="STRING" id="988480.A0A075B0W7"/>
<evidence type="ECO:0000256" key="6">
    <source>
        <dbReference type="ARBA" id="ARBA00022691"/>
    </source>
</evidence>
<feature type="active site" description="Proton acceptor" evidence="8">
    <location>
        <position position="157"/>
    </location>
</feature>
<protein>
    <submittedName>
        <fullName evidence="13">Ribosomal RNA methyltransferase, Spb1 domain-containing protein</fullName>
        <ecNumber evidence="13">2.1.1.-</ecNumber>
    </submittedName>
</protein>
<dbReference type="GO" id="GO:0005730">
    <property type="term" value="C:nucleolus"/>
    <property type="evidence" value="ECO:0007669"/>
    <property type="project" value="UniProtKB-SubCell"/>
</dbReference>
<feature type="coiled-coil region" evidence="8">
    <location>
        <begin position="313"/>
        <end position="366"/>
    </location>
</feature>
<evidence type="ECO:0000256" key="4">
    <source>
        <dbReference type="ARBA" id="ARBA00022603"/>
    </source>
</evidence>
<reference evidence="13 14" key="1">
    <citation type="journal article" date="2013" name="Curr. Biol.">
        <title>Shared signatures of parasitism and phylogenomics unite Cryptomycota and microsporidia.</title>
        <authorList>
            <person name="James T.Y."/>
            <person name="Pelin A."/>
            <person name="Bonen L."/>
            <person name="Ahrendt S."/>
            <person name="Sain D."/>
            <person name="Corradi N."/>
            <person name="Stajich J.E."/>
        </authorList>
    </citation>
    <scope>NUCLEOTIDE SEQUENCE [LARGE SCALE GENOMIC DNA]</scope>
    <source>
        <strain evidence="13 14">CSF55</strain>
    </source>
</reference>
<dbReference type="OrthoDB" id="1287559at2759"/>
<organism evidence="13 14">
    <name type="scientific">Rozella allomycis (strain CSF55)</name>
    <dbReference type="NCBI Taxonomy" id="988480"/>
    <lineage>
        <taxon>Eukaryota</taxon>
        <taxon>Fungi</taxon>
        <taxon>Fungi incertae sedis</taxon>
        <taxon>Cryptomycota</taxon>
        <taxon>Cryptomycota incertae sedis</taxon>
        <taxon>Rozella</taxon>
    </lineage>
</organism>
<evidence type="ECO:0000256" key="5">
    <source>
        <dbReference type="ARBA" id="ARBA00022679"/>
    </source>
</evidence>
<dbReference type="PANTHER" id="PTHR10920">
    <property type="entry name" value="RIBOSOMAL RNA METHYLTRANSFERASE"/>
    <property type="match status" value="1"/>
</dbReference>
<feature type="compositionally biased region" description="Acidic residues" evidence="9">
    <location>
        <begin position="404"/>
        <end position="429"/>
    </location>
</feature>
<feature type="region of interest" description="Disordered" evidence="9">
    <location>
        <begin position="638"/>
        <end position="657"/>
    </location>
</feature>
<dbReference type="InterPro" id="IPR015507">
    <property type="entry name" value="rRNA-MeTfrase_E"/>
</dbReference>
<evidence type="ECO:0000256" key="8">
    <source>
        <dbReference type="HAMAP-Rule" id="MF_03163"/>
    </source>
</evidence>
<feature type="binding site" evidence="8">
    <location>
        <position position="58"/>
    </location>
    <ligand>
        <name>S-adenosyl-L-methionine</name>
        <dbReference type="ChEBI" id="CHEBI:59789"/>
    </ligand>
</feature>
<feature type="binding site" evidence="8">
    <location>
        <position position="56"/>
    </location>
    <ligand>
        <name>S-adenosyl-L-methionine</name>
        <dbReference type="ChEBI" id="CHEBI:59789"/>
    </ligand>
</feature>
<dbReference type="GO" id="GO:0000463">
    <property type="term" value="P:maturation of LSU-rRNA from tricistronic rRNA transcript (SSU-rRNA, 5.8S rRNA, LSU-rRNA)"/>
    <property type="evidence" value="ECO:0007669"/>
    <property type="project" value="EnsemblFungi"/>
</dbReference>
<dbReference type="GO" id="GO:0000466">
    <property type="term" value="P:maturation of 5.8S rRNA from tricistronic rRNA transcript (SSU-rRNA, 5.8S rRNA, LSU-rRNA)"/>
    <property type="evidence" value="ECO:0007669"/>
    <property type="project" value="EnsemblFungi"/>
</dbReference>
<dbReference type="PANTHER" id="PTHR10920:SF13">
    <property type="entry name" value="PRE-RRNA 2'-O-RIBOSE RNA METHYLTRANSFERASE FTSJ3"/>
    <property type="match status" value="1"/>
</dbReference>
<dbReference type="InterPro" id="IPR028589">
    <property type="entry name" value="SPB1-like"/>
</dbReference>
<dbReference type="OMA" id="QRKDKYY"/>
<keyword evidence="2 8" id="KW-0690">Ribosome biogenesis</keyword>
<dbReference type="InterPro" id="IPR050082">
    <property type="entry name" value="RNA_methyltr_RlmE"/>
</dbReference>
<keyword evidence="7 8" id="KW-0539">Nucleus</keyword>
<feature type="region of interest" description="Disordered" evidence="9">
    <location>
        <begin position="404"/>
        <end position="440"/>
    </location>
</feature>
<dbReference type="AlphaFoldDB" id="A0A075B0W7"/>
<feature type="compositionally biased region" description="Basic and acidic residues" evidence="9">
    <location>
        <begin position="638"/>
        <end position="651"/>
    </location>
</feature>
<dbReference type="HAMAP" id="MF_01547">
    <property type="entry name" value="RNA_methyltr_E"/>
    <property type="match status" value="1"/>
</dbReference>
<keyword evidence="5 8" id="KW-0808">Transferase</keyword>
<dbReference type="EC" id="2.1.1.-" evidence="13"/>
<keyword evidence="6 8" id="KW-0949">S-adenosyl-L-methionine</keyword>
<evidence type="ECO:0000256" key="2">
    <source>
        <dbReference type="ARBA" id="ARBA00022517"/>
    </source>
</evidence>
<dbReference type="EMBL" id="KE560649">
    <property type="protein sequence ID" value="EPZ36151.1"/>
    <property type="molecule type" value="Genomic_DNA"/>
</dbReference>
<dbReference type="InterPro" id="IPR024576">
    <property type="entry name" value="rRNA_MeTfrase_Spb1_DUF3381"/>
</dbReference>
<dbReference type="GO" id="GO:0016435">
    <property type="term" value="F:rRNA (guanine) methyltransferase activity"/>
    <property type="evidence" value="ECO:0007669"/>
    <property type="project" value="EnsemblFungi"/>
</dbReference>
<feature type="region of interest" description="Disordered" evidence="9">
    <location>
        <begin position="691"/>
        <end position="725"/>
    </location>
</feature>
<dbReference type="Proteomes" id="UP000030755">
    <property type="component" value="Unassembled WGS sequence"/>
</dbReference>
<feature type="binding site" evidence="8">
    <location>
        <position position="117"/>
    </location>
    <ligand>
        <name>S-adenosyl-L-methionine</name>
        <dbReference type="ChEBI" id="CHEBI:59789"/>
    </ligand>
</feature>
<dbReference type="HOGENOM" id="CLU_009422_8_1_1"/>
<feature type="domain" description="DUF3381" evidence="12">
    <location>
        <begin position="233"/>
        <end position="368"/>
    </location>
</feature>
<dbReference type="SUPFAM" id="SSF53335">
    <property type="entry name" value="S-adenosyl-L-methionine-dependent methyltransferases"/>
    <property type="match status" value="1"/>
</dbReference>
<dbReference type="Pfam" id="PF01728">
    <property type="entry name" value="FtsJ"/>
    <property type="match status" value="1"/>
</dbReference>
<dbReference type="InterPro" id="IPR002877">
    <property type="entry name" value="RNA_MeTrfase_FtsJ_dom"/>
</dbReference>
<sequence length="746" mass="87179">MGAKKKVGKNRLDKYYHLAKEQGYRARSAYKLVQLNRKYNFLEKARVLVDLCAAPGGWLQVAAKHMPLSRVIIGIDLAPIKPIPNVITMKNDITTEKCRSELRRELKTWKADVFLNDGAPNVGSSWTHDAFTQAELVLHALKLACEFLVKGGTFVTKVFRSKDYNSLLWVFQQLFVKVEATKPASSRNESAEIFVVCREYKCPDKLDNKFFDPKYVFSEVETGKTKVNIFKPAKRQREGYEDGATIIYKKRNIMEFLEAEDPTIILAESSELTFEGRGVEIKENKFTDEEILELCKDVKILGKRELMALLKWRRKMRKVLEMEEEKKIEEKEQVEEVDSMDELDKLVNEERQKDKKKKKKELMKKAKSALKMANGNPIDNFEEQEDLFNLKKVSSIEKIENATEIEEIDLDEEVPEKEKIDLEEEDSDSEGERLNDLEQELEEDYERYKQRLIERDPKALIKMKRATEDSDEFFGFSDKEEEENRIEENELIIKEKEDKVKRWFDQPIFSEFNKTVEQIQVDKIIKKRKVKEEEEEESEIENESEEEIEQEDEMSEVDKDEQKKKVLMNPQGLTLALNLAKKKVKKSDLVDNSFNRYSFNDSEGLPSWFIEDEQRHNKPQMPVTKEAVELMKQKLKAIDNRSAKKHQEAKARQKRKAFRKLEAMKKKADSVLENEEMSEKQKLEKIQSMMKSAVKSVRPKKQLVVAKGGKKGVAGRPNGVKGKYKMVDRRLKKEVRAQKRIAKKKK</sequence>
<evidence type="ECO:0000259" key="10">
    <source>
        <dbReference type="Pfam" id="PF01728"/>
    </source>
</evidence>
<dbReference type="InterPro" id="IPR029063">
    <property type="entry name" value="SAM-dependent_MTases_sf"/>
</dbReference>
<feature type="domain" description="Ribosomal RNA methyltransferase SPB1-like C-terminal" evidence="11">
    <location>
        <begin position="533"/>
        <end position="743"/>
    </location>
</feature>
<evidence type="ECO:0000259" key="12">
    <source>
        <dbReference type="Pfam" id="PF11861"/>
    </source>
</evidence>